<evidence type="ECO:0000313" key="2">
    <source>
        <dbReference type="EMBL" id="RZF64931.1"/>
    </source>
</evidence>
<dbReference type="EMBL" id="SGIS01000010">
    <property type="protein sequence ID" value="RZF64931.1"/>
    <property type="molecule type" value="Genomic_DNA"/>
</dbReference>
<dbReference type="InterPro" id="IPR029024">
    <property type="entry name" value="TerB-like"/>
</dbReference>
<organism evidence="2 3">
    <name type="scientific">Sphingomonas populi</name>
    <dbReference type="NCBI Taxonomy" id="2484750"/>
    <lineage>
        <taxon>Bacteria</taxon>
        <taxon>Pseudomonadati</taxon>
        <taxon>Pseudomonadota</taxon>
        <taxon>Alphaproteobacteria</taxon>
        <taxon>Sphingomonadales</taxon>
        <taxon>Sphingomonadaceae</taxon>
        <taxon>Sphingomonas</taxon>
    </lineage>
</organism>
<dbReference type="Proteomes" id="UP000292085">
    <property type="component" value="Unassembled WGS sequence"/>
</dbReference>
<evidence type="ECO:0000259" key="1">
    <source>
        <dbReference type="Pfam" id="PF05099"/>
    </source>
</evidence>
<dbReference type="InterPro" id="IPR007791">
    <property type="entry name" value="DjlA_N"/>
</dbReference>
<sequence>MQTGRGIPTYPRAELRLGCRHCEVAANSGVVGIGDSARTERVRMTRENCRRGSKMSLFDSIRSKLTDAKSALETEVTKFKNKDILEALVAASTLVAAADGVIDASEKAKMVGVLKNSPLTGAYPVDQVIKSFNGHADRFDFDLDVGRSEALRVIGKFRSNPDVARMIVRSAVVIGKADGNFDPSEKKAVEMIARELGVDPSEFLN</sequence>
<dbReference type="Gene3D" id="1.10.3680.10">
    <property type="entry name" value="TerB-like"/>
    <property type="match status" value="1"/>
</dbReference>
<keyword evidence="3" id="KW-1185">Reference proteome</keyword>
<proteinExistence type="predicted"/>
<reference evidence="2 3" key="1">
    <citation type="submission" date="2019-02" db="EMBL/GenBank/DDBJ databases">
        <authorList>
            <person name="Li Y."/>
        </authorList>
    </citation>
    <scope>NUCLEOTIDE SEQUENCE [LARGE SCALE GENOMIC DNA]</scope>
    <source>
        <strain evidence="2 3">3-7</strain>
    </source>
</reference>
<dbReference type="CDD" id="cd07176">
    <property type="entry name" value="terB"/>
    <property type="match status" value="1"/>
</dbReference>
<feature type="domain" description="Co-chaperone DjlA N-terminal" evidence="1">
    <location>
        <begin position="86"/>
        <end position="203"/>
    </location>
</feature>
<dbReference type="SUPFAM" id="SSF158682">
    <property type="entry name" value="TerB-like"/>
    <property type="match status" value="1"/>
</dbReference>
<dbReference type="OrthoDB" id="6543050at2"/>
<gene>
    <name evidence="2" type="ORF">EWE75_08705</name>
</gene>
<dbReference type="Pfam" id="PF05099">
    <property type="entry name" value="TerB"/>
    <property type="match status" value="1"/>
</dbReference>
<protein>
    <submittedName>
        <fullName evidence="2">Tellurite resistance TerB</fullName>
    </submittedName>
</protein>
<dbReference type="AlphaFoldDB" id="A0A4Q6XY67"/>
<name>A0A4Q6XY67_9SPHN</name>
<comment type="caution">
    <text evidence="2">The sequence shown here is derived from an EMBL/GenBank/DDBJ whole genome shotgun (WGS) entry which is preliminary data.</text>
</comment>
<accession>A0A4Q6XY67</accession>
<evidence type="ECO:0000313" key="3">
    <source>
        <dbReference type="Proteomes" id="UP000292085"/>
    </source>
</evidence>